<feature type="transmembrane region" description="Helical" evidence="1">
    <location>
        <begin position="257"/>
        <end position="276"/>
    </location>
</feature>
<gene>
    <name evidence="2" type="ORF">ACFPIE_19280</name>
</gene>
<sequence length="296" mass="29811">MIPFGLTSRSALAVQAVLTVAVSLAVLSLIGAPVLAVQTAAYGIGGLAALALAATSGAPGPRVSIGVTGFAFALILISLAEPGVEGVRRWMAVGPVTLQPAPLVLPLIAWVLAVRPAGWPVAGLAAGIALLFAAQPDPAASAALAAVIAAVVFTRRRATPTEIVALILSVAGFVWAVTRPDPLAPVDHVERIVLAAWAAEPAAGIAAAVVLALVPSPFLIRALRRNTGGGPALVHALAALWVVLVLASVTQRFPAPAVGYGAAFVIGWLMSLGLLARKRAAVEVRTWAISPGVGKG</sequence>
<keyword evidence="3" id="KW-1185">Reference proteome</keyword>
<feature type="transmembrane region" description="Helical" evidence="1">
    <location>
        <begin position="63"/>
        <end position="80"/>
    </location>
</feature>
<proteinExistence type="predicted"/>
<keyword evidence="1" id="KW-0812">Transmembrane</keyword>
<keyword evidence="1" id="KW-0472">Membrane</keyword>
<evidence type="ECO:0000256" key="1">
    <source>
        <dbReference type="SAM" id="Phobius"/>
    </source>
</evidence>
<protein>
    <submittedName>
        <fullName evidence="2">Uncharacterized protein</fullName>
    </submittedName>
</protein>
<feature type="transmembrane region" description="Helical" evidence="1">
    <location>
        <begin position="12"/>
        <end position="32"/>
    </location>
</feature>
<name>A0ABW0FWB9_9CAUL</name>
<dbReference type="EMBL" id="JBHSLF010000055">
    <property type="protein sequence ID" value="MFC5346065.1"/>
    <property type="molecule type" value="Genomic_DNA"/>
</dbReference>
<dbReference type="RefSeq" id="WP_374038365.1">
    <property type="nucleotide sequence ID" value="NZ_CP169082.1"/>
</dbReference>
<evidence type="ECO:0000313" key="2">
    <source>
        <dbReference type="EMBL" id="MFC5346065.1"/>
    </source>
</evidence>
<feature type="transmembrane region" description="Helical" evidence="1">
    <location>
        <begin position="39"/>
        <end position="57"/>
    </location>
</feature>
<keyword evidence="1" id="KW-1133">Transmembrane helix</keyword>
<feature type="transmembrane region" description="Helical" evidence="1">
    <location>
        <begin position="232"/>
        <end position="251"/>
    </location>
</feature>
<feature type="transmembrane region" description="Helical" evidence="1">
    <location>
        <begin position="160"/>
        <end position="178"/>
    </location>
</feature>
<feature type="transmembrane region" description="Helical" evidence="1">
    <location>
        <begin position="124"/>
        <end position="153"/>
    </location>
</feature>
<feature type="transmembrane region" description="Helical" evidence="1">
    <location>
        <begin position="92"/>
        <end position="112"/>
    </location>
</feature>
<feature type="transmembrane region" description="Helical" evidence="1">
    <location>
        <begin position="198"/>
        <end position="220"/>
    </location>
</feature>
<organism evidence="2 3">
    <name type="scientific">Brevundimonas staleyi</name>
    <dbReference type="NCBI Taxonomy" id="74326"/>
    <lineage>
        <taxon>Bacteria</taxon>
        <taxon>Pseudomonadati</taxon>
        <taxon>Pseudomonadota</taxon>
        <taxon>Alphaproteobacteria</taxon>
        <taxon>Caulobacterales</taxon>
        <taxon>Caulobacteraceae</taxon>
        <taxon>Brevundimonas</taxon>
    </lineage>
</organism>
<dbReference type="Proteomes" id="UP001596152">
    <property type="component" value="Unassembled WGS sequence"/>
</dbReference>
<reference evidence="3" key="1">
    <citation type="journal article" date="2019" name="Int. J. Syst. Evol. Microbiol.">
        <title>The Global Catalogue of Microorganisms (GCM) 10K type strain sequencing project: providing services to taxonomists for standard genome sequencing and annotation.</title>
        <authorList>
            <consortium name="The Broad Institute Genomics Platform"/>
            <consortium name="The Broad Institute Genome Sequencing Center for Infectious Disease"/>
            <person name="Wu L."/>
            <person name="Ma J."/>
        </authorList>
    </citation>
    <scope>NUCLEOTIDE SEQUENCE [LARGE SCALE GENOMIC DNA]</scope>
    <source>
        <strain evidence="3">JCM 12125</strain>
    </source>
</reference>
<comment type="caution">
    <text evidence="2">The sequence shown here is derived from an EMBL/GenBank/DDBJ whole genome shotgun (WGS) entry which is preliminary data.</text>
</comment>
<evidence type="ECO:0000313" key="3">
    <source>
        <dbReference type="Proteomes" id="UP001596152"/>
    </source>
</evidence>
<accession>A0ABW0FWB9</accession>